<gene>
    <name evidence="3" type="ORF">E3T49_11845</name>
</gene>
<dbReference type="OrthoDB" id="5121972at2"/>
<keyword evidence="2" id="KW-0472">Membrane</keyword>
<evidence type="ECO:0000313" key="3">
    <source>
        <dbReference type="EMBL" id="TFD28359.1"/>
    </source>
</evidence>
<accession>A0A4Y8JT35</accession>
<dbReference type="EMBL" id="SOHA01000035">
    <property type="protein sequence ID" value="TFD28359.1"/>
    <property type="molecule type" value="Genomic_DNA"/>
</dbReference>
<comment type="caution">
    <text evidence="3">The sequence shown here is derived from an EMBL/GenBank/DDBJ whole genome shotgun (WGS) entry which is preliminary data.</text>
</comment>
<organism evidence="3 4">
    <name type="scientific">Cryobacterium cryoconiti</name>
    <dbReference type="NCBI Taxonomy" id="1259239"/>
    <lineage>
        <taxon>Bacteria</taxon>
        <taxon>Bacillati</taxon>
        <taxon>Actinomycetota</taxon>
        <taxon>Actinomycetes</taxon>
        <taxon>Micrococcales</taxon>
        <taxon>Microbacteriaceae</taxon>
        <taxon>Cryobacterium</taxon>
    </lineage>
</organism>
<dbReference type="AlphaFoldDB" id="A0A4Y8JT35"/>
<evidence type="ECO:0000256" key="2">
    <source>
        <dbReference type="SAM" id="Phobius"/>
    </source>
</evidence>
<reference evidence="3 4" key="1">
    <citation type="submission" date="2019-03" db="EMBL/GenBank/DDBJ databases">
        <title>Genomics of glacier-inhabiting Cryobacterium strains.</title>
        <authorList>
            <person name="Liu Q."/>
            <person name="Xin Y.-H."/>
        </authorList>
    </citation>
    <scope>NUCLEOTIDE SEQUENCE [LARGE SCALE GENOMIC DNA]</scope>
    <source>
        <strain evidence="3 4">TMT1-51</strain>
    </source>
</reference>
<feature type="compositionally biased region" description="Low complexity" evidence="1">
    <location>
        <begin position="40"/>
        <end position="56"/>
    </location>
</feature>
<dbReference type="RefSeq" id="WP_134425113.1">
    <property type="nucleotide sequence ID" value="NZ_SOHA01000035.1"/>
</dbReference>
<dbReference type="Proteomes" id="UP000297472">
    <property type="component" value="Unassembled WGS sequence"/>
</dbReference>
<name>A0A4Y8JT35_9MICO</name>
<feature type="region of interest" description="Disordered" evidence="1">
    <location>
        <begin position="31"/>
        <end position="56"/>
    </location>
</feature>
<proteinExistence type="predicted"/>
<keyword evidence="4" id="KW-1185">Reference proteome</keyword>
<keyword evidence="2" id="KW-0812">Transmembrane</keyword>
<evidence type="ECO:0000313" key="4">
    <source>
        <dbReference type="Proteomes" id="UP000297472"/>
    </source>
</evidence>
<keyword evidence="2" id="KW-1133">Transmembrane helix</keyword>
<protein>
    <submittedName>
        <fullName evidence="3">Uncharacterized protein</fullName>
    </submittedName>
</protein>
<feature type="transmembrane region" description="Helical" evidence="2">
    <location>
        <begin position="12"/>
        <end position="33"/>
    </location>
</feature>
<evidence type="ECO:0000256" key="1">
    <source>
        <dbReference type="SAM" id="MobiDB-lite"/>
    </source>
</evidence>
<sequence length="248" mass="25833">MIDNGVSRVGKVLSGAVLVVGAVFLTACSGPAAPIPRTPSPTATPETATATATESAPPAAARVTDLVLSSTSIEFRDASGTAQSTFDYFQPPDELVSALTLALGSAPTESTWGEDDNHPGVTYAWDDFAIHDFDRVVNGETLNCPSSSFGVETEALNGVRIRTVDGIAVGDNAAEIAARYPDTSWRSAPLGDPKGEPVELHIGVGHVSLPPCEAARGNSDRTYSVRLDAPDPLGPITRFWGPSADWGD</sequence>